<keyword evidence="3" id="KW-1185">Reference proteome</keyword>
<sequence length="305" mass="34391">MGNQMQKSISDTRNQKQTSFTFEIDNFSEKKAAISSSLFGCGGCEWYVTVYPKGYYCRDHLAVILNVASPKSLKTGWKRKVCPCFVLLNQSGKELQILSTSEEEGSLFCDKVPSWGYHKVLPLSKLKEEEFLENDKLIIKVDVKVVEAVHEEEVTGKGMYSLNGFQILYTQVLLVSKIFARHPDIAVDFKPKSQVVKTAYMNVLLGLIETLRKPPQSFSETELSNAHSKLRELTEAGFKLDWLKEKLGEVALKRKNAIADGCRVEEVEERINNMKVTLLDLIVELKKEKAKSAAAAKVLSFDDIV</sequence>
<evidence type="ECO:0000313" key="2">
    <source>
        <dbReference type="EMBL" id="KAG7570186.1"/>
    </source>
</evidence>
<name>A0A8T2AB89_9BRAS</name>
<dbReference type="CDD" id="cd00121">
    <property type="entry name" value="MATH"/>
    <property type="match status" value="1"/>
</dbReference>
<accession>A0A8T2AB89</accession>
<evidence type="ECO:0000313" key="3">
    <source>
        <dbReference type="Proteomes" id="UP000694240"/>
    </source>
</evidence>
<evidence type="ECO:0000259" key="1">
    <source>
        <dbReference type="PROSITE" id="PS50144"/>
    </source>
</evidence>
<dbReference type="PROSITE" id="PS50144">
    <property type="entry name" value="MATH"/>
    <property type="match status" value="1"/>
</dbReference>
<dbReference type="PANTHER" id="PTHR46236">
    <property type="entry name" value="TRAF-LIKE SUPERFAMILY PROTEIN"/>
    <property type="match status" value="1"/>
</dbReference>
<proteinExistence type="predicted"/>
<dbReference type="PANTHER" id="PTHR46236:SF12">
    <property type="entry name" value="MATH DOMAIN-CONTAINING PROTEIN"/>
    <property type="match status" value="1"/>
</dbReference>
<dbReference type="InterPro" id="IPR050804">
    <property type="entry name" value="MCC"/>
</dbReference>
<dbReference type="SMART" id="SM00061">
    <property type="entry name" value="MATH"/>
    <property type="match status" value="1"/>
</dbReference>
<protein>
    <submittedName>
        <fullName evidence="2">MATH/TRAF domain</fullName>
    </submittedName>
</protein>
<organism evidence="2 3">
    <name type="scientific">Arabidopsis thaliana x Arabidopsis arenosa</name>
    <dbReference type="NCBI Taxonomy" id="1240361"/>
    <lineage>
        <taxon>Eukaryota</taxon>
        <taxon>Viridiplantae</taxon>
        <taxon>Streptophyta</taxon>
        <taxon>Embryophyta</taxon>
        <taxon>Tracheophyta</taxon>
        <taxon>Spermatophyta</taxon>
        <taxon>Magnoliopsida</taxon>
        <taxon>eudicotyledons</taxon>
        <taxon>Gunneridae</taxon>
        <taxon>Pentapetalae</taxon>
        <taxon>rosids</taxon>
        <taxon>malvids</taxon>
        <taxon>Brassicales</taxon>
        <taxon>Brassicaceae</taxon>
        <taxon>Camelineae</taxon>
        <taxon>Arabidopsis</taxon>
    </lineage>
</organism>
<dbReference type="Pfam" id="PF22486">
    <property type="entry name" value="MATH_2"/>
    <property type="match status" value="1"/>
</dbReference>
<dbReference type="Proteomes" id="UP000694240">
    <property type="component" value="Chromosome 9"/>
</dbReference>
<dbReference type="EMBL" id="JAEFBK010000009">
    <property type="protein sequence ID" value="KAG7570186.1"/>
    <property type="molecule type" value="Genomic_DNA"/>
</dbReference>
<feature type="domain" description="MATH" evidence="1">
    <location>
        <begin position="17"/>
        <end position="143"/>
    </location>
</feature>
<reference evidence="2 3" key="1">
    <citation type="submission" date="2020-12" db="EMBL/GenBank/DDBJ databases">
        <title>Concerted genomic and epigenomic changes stabilize Arabidopsis allopolyploids.</title>
        <authorList>
            <person name="Chen Z."/>
        </authorList>
    </citation>
    <scope>NUCLEOTIDE SEQUENCE [LARGE SCALE GENOMIC DNA]</scope>
    <source>
        <strain evidence="2">Allo738</strain>
        <tissue evidence="2">Leaf</tissue>
    </source>
</reference>
<dbReference type="AlphaFoldDB" id="A0A8T2AB89"/>
<gene>
    <name evidence="2" type="ORF">ISN45_Aa04g028070</name>
</gene>
<dbReference type="InterPro" id="IPR002083">
    <property type="entry name" value="MATH/TRAF_dom"/>
</dbReference>
<comment type="caution">
    <text evidence="2">The sequence shown here is derived from an EMBL/GenBank/DDBJ whole genome shotgun (WGS) entry which is preliminary data.</text>
</comment>